<accession>A0ABN9XVU8</accession>
<dbReference type="EMBL" id="CAUYUJ010021139">
    <property type="protein sequence ID" value="CAK0902932.1"/>
    <property type="molecule type" value="Genomic_DNA"/>
</dbReference>
<reference evidence="2" key="1">
    <citation type="submission" date="2023-10" db="EMBL/GenBank/DDBJ databases">
        <authorList>
            <person name="Chen Y."/>
            <person name="Shah S."/>
            <person name="Dougan E. K."/>
            <person name="Thang M."/>
            <person name="Chan C."/>
        </authorList>
    </citation>
    <scope>NUCLEOTIDE SEQUENCE [LARGE SCALE GENOMIC DNA]</scope>
</reference>
<comment type="caution">
    <text evidence="2">The sequence shown here is derived from an EMBL/GenBank/DDBJ whole genome shotgun (WGS) entry which is preliminary data.</text>
</comment>
<keyword evidence="1" id="KW-0732">Signal</keyword>
<gene>
    <name evidence="2" type="ORF">PCOR1329_LOCUS79389</name>
</gene>
<protein>
    <submittedName>
        <fullName evidence="2">Uncharacterized protein</fullName>
    </submittedName>
</protein>
<dbReference type="Proteomes" id="UP001189429">
    <property type="component" value="Unassembled WGS sequence"/>
</dbReference>
<feature type="chain" id="PRO_5045393677" evidence="1">
    <location>
        <begin position="21"/>
        <end position="366"/>
    </location>
</feature>
<name>A0ABN9XVU8_9DINO</name>
<evidence type="ECO:0000313" key="3">
    <source>
        <dbReference type="Proteomes" id="UP001189429"/>
    </source>
</evidence>
<sequence length="366" mass="37528">MTSRCAMALFVALLATPSLGSRLLAQRTCSVQGKGVTADITTSPTSVPASGSESSWTFAGAGKLKIAHAACPISSNDPMPAAAETITSGGASDPFACPKDTACCITYCCGTGDCFSTFLLKNSTTVSASSKRICLSSELYTRTTTQATNASAEVGMTSWAEETTAAGSEAKDSTANYTYSYVTAEPASGSESSWTFAGACARGLRMASRSTSGGASDPKDFACPKDTACCITYCCGTGDCFSTFLLKNSTTVSASSKRICLSSELDTRTTTQATNASAEVGMTSWAEETTAAGTCITGLGGGSGLAEFKLCGPATLELSTGMNCDGPDETVVHDTDKSAADCTVVQKPTGGYWNSYKYTCVAGLER</sequence>
<organism evidence="2 3">
    <name type="scientific">Prorocentrum cordatum</name>
    <dbReference type="NCBI Taxonomy" id="2364126"/>
    <lineage>
        <taxon>Eukaryota</taxon>
        <taxon>Sar</taxon>
        <taxon>Alveolata</taxon>
        <taxon>Dinophyceae</taxon>
        <taxon>Prorocentrales</taxon>
        <taxon>Prorocentraceae</taxon>
        <taxon>Prorocentrum</taxon>
    </lineage>
</organism>
<evidence type="ECO:0000313" key="2">
    <source>
        <dbReference type="EMBL" id="CAK0902932.1"/>
    </source>
</evidence>
<proteinExistence type="predicted"/>
<feature type="signal peptide" evidence="1">
    <location>
        <begin position="1"/>
        <end position="20"/>
    </location>
</feature>
<evidence type="ECO:0000256" key="1">
    <source>
        <dbReference type="SAM" id="SignalP"/>
    </source>
</evidence>
<keyword evidence="3" id="KW-1185">Reference proteome</keyword>